<dbReference type="Gene3D" id="1.10.10.10">
    <property type="entry name" value="Winged helix-like DNA-binding domain superfamily/Winged helix DNA-binding domain"/>
    <property type="match status" value="1"/>
</dbReference>
<keyword evidence="3" id="KW-0238">DNA-binding</keyword>
<comment type="caution">
    <text evidence="6">The sequence shown here is derived from an EMBL/GenBank/DDBJ whole genome shotgun (WGS) entry which is preliminary data.</text>
</comment>
<dbReference type="PRINTS" id="PR00039">
    <property type="entry name" value="HTHLYSR"/>
</dbReference>
<dbReference type="InterPro" id="IPR005119">
    <property type="entry name" value="LysR_subst-bd"/>
</dbReference>
<dbReference type="InterPro" id="IPR036388">
    <property type="entry name" value="WH-like_DNA-bd_sf"/>
</dbReference>
<evidence type="ECO:0000259" key="5">
    <source>
        <dbReference type="PROSITE" id="PS50931"/>
    </source>
</evidence>
<proteinExistence type="inferred from homology"/>
<dbReference type="Pfam" id="PF03466">
    <property type="entry name" value="LysR_substrate"/>
    <property type="match status" value="1"/>
</dbReference>
<keyword evidence="7" id="KW-1185">Reference proteome</keyword>
<dbReference type="InterPro" id="IPR058163">
    <property type="entry name" value="LysR-type_TF_proteobact-type"/>
</dbReference>
<organism evidence="6 7">
    <name type="scientific">Luteibacter jiangsuensis</name>
    <dbReference type="NCBI Taxonomy" id="637577"/>
    <lineage>
        <taxon>Bacteria</taxon>
        <taxon>Pseudomonadati</taxon>
        <taxon>Pseudomonadota</taxon>
        <taxon>Gammaproteobacteria</taxon>
        <taxon>Lysobacterales</taxon>
        <taxon>Rhodanobacteraceae</taxon>
        <taxon>Luteibacter</taxon>
    </lineage>
</organism>
<protein>
    <submittedName>
        <fullName evidence="6">LysR family transcriptional regulator</fullName>
    </submittedName>
</protein>
<name>A0ABX0Q5C5_9GAMM</name>
<dbReference type="Pfam" id="PF00126">
    <property type="entry name" value="HTH_1"/>
    <property type="match status" value="1"/>
</dbReference>
<keyword evidence="2" id="KW-0805">Transcription regulation</keyword>
<evidence type="ECO:0000256" key="1">
    <source>
        <dbReference type="ARBA" id="ARBA00009437"/>
    </source>
</evidence>
<dbReference type="Gene3D" id="3.40.190.10">
    <property type="entry name" value="Periplasmic binding protein-like II"/>
    <property type="match status" value="2"/>
</dbReference>
<accession>A0ABX0Q5C5</accession>
<evidence type="ECO:0000256" key="3">
    <source>
        <dbReference type="ARBA" id="ARBA00023125"/>
    </source>
</evidence>
<reference evidence="6 7" key="1">
    <citation type="journal article" date="2011" name="Curr. Microbiol.">
        <title>Luteibacter jiangsuensis sp. nov.: a methamidophos-degrading bacterium isolated from a methamidophos-manufacturing factory.</title>
        <authorList>
            <person name="Wang L."/>
            <person name="Wang G.L."/>
            <person name="Li S.P."/>
            <person name="Jiang J.D."/>
        </authorList>
    </citation>
    <scope>NUCLEOTIDE SEQUENCE [LARGE SCALE GENOMIC DNA]</scope>
    <source>
        <strain evidence="6 7">CGMCC 1.10133</strain>
    </source>
</reference>
<dbReference type="Proteomes" id="UP001429601">
    <property type="component" value="Unassembled WGS sequence"/>
</dbReference>
<evidence type="ECO:0000313" key="6">
    <source>
        <dbReference type="EMBL" id="NID05001.1"/>
    </source>
</evidence>
<keyword evidence="4" id="KW-0804">Transcription</keyword>
<comment type="similarity">
    <text evidence="1">Belongs to the LysR transcriptional regulatory family.</text>
</comment>
<dbReference type="PANTHER" id="PTHR30537:SF26">
    <property type="entry name" value="GLYCINE CLEAVAGE SYSTEM TRANSCRIPTIONAL ACTIVATOR"/>
    <property type="match status" value="1"/>
</dbReference>
<dbReference type="SUPFAM" id="SSF46785">
    <property type="entry name" value="Winged helix' DNA-binding domain"/>
    <property type="match status" value="1"/>
</dbReference>
<evidence type="ECO:0000256" key="2">
    <source>
        <dbReference type="ARBA" id="ARBA00023015"/>
    </source>
</evidence>
<dbReference type="PROSITE" id="PS50931">
    <property type="entry name" value="HTH_LYSR"/>
    <property type="match status" value="1"/>
</dbReference>
<dbReference type="SUPFAM" id="SSF53850">
    <property type="entry name" value="Periplasmic binding protein-like II"/>
    <property type="match status" value="1"/>
</dbReference>
<dbReference type="InterPro" id="IPR000847">
    <property type="entry name" value="LysR_HTH_N"/>
</dbReference>
<feature type="domain" description="HTH lysR-type" evidence="5">
    <location>
        <begin position="5"/>
        <end position="62"/>
    </location>
</feature>
<evidence type="ECO:0000313" key="7">
    <source>
        <dbReference type="Proteomes" id="UP001429601"/>
    </source>
</evidence>
<sequence length="311" mass="33869">MKRSLPLNAVRVFELAAQHSSFTKAAEELALTPAAVSAQVKLLESYLGTPLFVRRNNRLKLTAAGENYFPRVRDVFRALQQATDQVLGQRNASLRVSVPPTFGTKWLVPRLFRFFAKHPDIAVEVVTDGGDGGDWDLAVDDRLGEGREQSILVVSRYTPVCSPAVAGQLRGPEDLPTQVLLHERPGRRAAPAVGWDQWFERAGVAPGAVSREMGFGDGTMMLQAAIEGQGVALAQELLVAYDLAAGRLAEPFRIDVPLQHTYYLSVSHEATAREETELFRAWLFAELGNVGAGYAGDPAAAGEVPSSPHRR</sequence>
<dbReference type="CDD" id="cd08432">
    <property type="entry name" value="PBP2_GcdR_TrpI_HvrB_AmpR_like"/>
    <property type="match status" value="1"/>
</dbReference>
<gene>
    <name evidence="6" type="ORF">HBF26_08895</name>
</gene>
<dbReference type="RefSeq" id="WP_167125134.1">
    <property type="nucleotide sequence ID" value="NZ_JAAQQR010000003.1"/>
</dbReference>
<dbReference type="PANTHER" id="PTHR30537">
    <property type="entry name" value="HTH-TYPE TRANSCRIPTIONAL REGULATOR"/>
    <property type="match status" value="1"/>
</dbReference>
<dbReference type="EMBL" id="JAAQQR010000003">
    <property type="protein sequence ID" value="NID05001.1"/>
    <property type="molecule type" value="Genomic_DNA"/>
</dbReference>
<evidence type="ECO:0000256" key="4">
    <source>
        <dbReference type="ARBA" id="ARBA00023163"/>
    </source>
</evidence>
<dbReference type="InterPro" id="IPR036390">
    <property type="entry name" value="WH_DNA-bd_sf"/>
</dbReference>